<keyword evidence="7" id="KW-1185">Reference proteome</keyword>
<dbReference type="PANTHER" id="PTHR33337:SF40">
    <property type="entry name" value="CENP-V_GFA DOMAIN-CONTAINING PROTEIN-RELATED"/>
    <property type="match status" value="1"/>
</dbReference>
<dbReference type="InterPro" id="IPR006913">
    <property type="entry name" value="CENP-V/GFA"/>
</dbReference>
<keyword evidence="2" id="KW-0479">Metal-binding</keyword>
<accession>A0AAE3J1M6</accession>
<evidence type="ECO:0000256" key="2">
    <source>
        <dbReference type="ARBA" id="ARBA00022723"/>
    </source>
</evidence>
<evidence type="ECO:0000256" key="4">
    <source>
        <dbReference type="ARBA" id="ARBA00023239"/>
    </source>
</evidence>
<dbReference type="AlphaFoldDB" id="A0AAE3J1M6"/>
<dbReference type="PANTHER" id="PTHR33337">
    <property type="entry name" value="GFA DOMAIN-CONTAINING PROTEIN"/>
    <property type="match status" value="1"/>
</dbReference>
<evidence type="ECO:0000259" key="5">
    <source>
        <dbReference type="PROSITE" id="PS51891"/>
    </source>
</evidence>
<gene>
    <name evidence="6" type="ORF">OH136_14270</name>
</gene>
<dbReference type="EMBL" id="JAOYFC010000003">
    <property type="protein sequence ID" value="MCV6825724.1"/>
    <property type="molecule type" value="Genomic_DNA"/>
</dbReference>
<evidence type="ECO:0000256" key="3">
    <source>
        <dbReference type="ARBA" id="ARBA00022833"/>
    </source>
</evidence>
<comment type="similarity">
    <text evidence="1">Belongs to the Gfa family.</text>
</comment>
<evidence type="ECO:0000256" key="1">
    <source>
        <dbReference type="ARBA" id="ARBA00005495"/>
    </source>
</evidence>
<keyword evidence="3" id="KW-0862">Zinc</keyword>
<reference evidence="6" key="1">
    <citation type="submission" date="2022-10" db="EMBL/GenBank/DDBJ databases">
        <authorList>
            <person name="Yue Y."/>
        </authorList>
    </citation>
    <scope>NUCLEOTIDE SEQUENCE</scope>
    <source>
        <strain evidence="6">Z654</strain>
    </source>
</reference>
<dbReference type="RefSeq" id="WP_263954661.1">
    <property type="nucleotide sequence ID" value="NZ_JAOYFC010000003.1"/>
</dbReference>
<dbReference type="GO" id="GO:0016846">
    <property type="term" value="F:carbon-sulfur lyase activity"/>
    <property type="evidence" value="ECO:0007669"/>
    <property type="project" value="InterPro"/>
</dbReference>
<feature type="domain" description="CENP-V/GFA" evidence="5">
    <location>
        <begin position="2"/>
        <end position="116"/>
    </location>
</feature>
<sequence>MHKGSCLCGDVQYEIKHDLEAPVACHCSQCRKTSGHFWAAVHATKSDFVLTEDSGLKWYDSSSWARRGFCGTCGSSLFYEMKDEDFLSVAAGTVDSDFDVKIGKHIFCADKGKYYEINDDVTQLDQY</sequence>
<dbReference type="Proteomes" id="UP001208041">
    <property type="component" value="Unassembled WGS sequence"/>
</dbReference>
<dbReference type="SUPFAM" id="SSF51316">
    <property type="entry name" value="Mss4-like"/>
    <property type="match status" value="1"/>
</dbReference>
<name>A0AAE3J1M6_9RHOB</name>
<evidence type="ECO:0000313" key="6">
    <source>
        <dbReference type="EMBL" id="MCV6825724.1"/>
    </source>
</evidence>
<dbReference type="InterPro" id="IPR011057">
    <property type="entry name" value="Mss4-like_sf"/>
</dbReference>
<dbReference type="Pfam" id="PF04828">
    <property type="entry name" value="GFA"/>
    <property type="match status" value="1"/>
</dbReference>
<protein>
    <submittedName>
        <fullName evidence="6">GFA family protein</fullName>
    </submittedName>
</protein>
<dbReference type="Gene3D" id="3.90.1590.10">
    <property type="entry name" value="glutathione-dependent formaldehyde- activating enzyme (gfa)"/>
    <property type="match status" value="1"/>
</dbReference>
<keyword evidence="4" id="KW-0456">Lyase</keyword>
<evidence type="ECO:0000313" key="7">
    <source>
        <dbReference type="Proteomes" id="UP001208041"/>
    </source>
</evidence>
<proteinExistence type="inferred from homology"/>
<comment type="caution">
    <text evidence="6">The sequence shown here is derived from an EMBL/GenBank/DDBJ whole genome shotgun (WGS) entry which is preliminary data.</text>
</comment>
<dbReference type="PROSITE" id="PS51891">
    <property type="entry name" value="CENP_V_GFA"/>
    <property type="match status" value="1"/>
</dbReference>
<dbReference type="GO" id="GO:0046872">
    <property type="term" value="F:metal ion binding"/>
    <property type="evidence" value="ECO:0007669"/>
    <property type="project" value="UniProtKB-KW"/>
</dbReference>
<organism evidence="6 7">
    <name type="scientific">Halocynthiibacter halioticoli</name>
    <dbReference type="NCBI Taxonomy" id="2986804"/>
    <lineage>
        <taxon>Bacteria</taxon>
        <taxon>Pseudomonadati</taxon>
        <taxon>Pseudomonadota</taxon>
        <taxon>Alphaproteobacteria</taxon>
        <taxon>Rhodobacterales</taxon>
        <taxon>Paracoccaceae</taxon>
        <taxon>Halocynthiibacter</taxon>
    </lineage>
</organism>